<keyword evidence="5" id="KW-1185">Reference proteome</keyword>
<evidence type="ECO:0000256" key="2">
    <source>
        <dbReference type="ARBA" id="ARBA00022679"/>
    </source>
</evidence>
<evidence type="ECO:0000313" key="4">
    <source>
        <dbReference type="EMBL" id="QQC43193.1"/>
    </source>
</evidence>
<dbReference type="SUPFAM" id="SSF53756">
    <property type="entry name" value="UDP-Glycosyltransferase/glycogen phosphorylase"/>
    <property type="match status" value="1"/>
</dbReference>
<evidence type="ECO:0000313" key="5">
    <source>
        <dbReference type="Proteomes" id="UP000595220"/>
    </source>
</evidence>
<dbReference type="Pfam" id="PF13439">
    <property type="entry name" value="Glyco_transf_4"/>
    <property type="match status" value="1"/>
</dbReference>
<evidence type="ECO:0000259" key="3">
    <source>
        <dbReference type="Pfam" id="PF13439"/>
    </source>
</evidence>
<reference evidence="4 5" key="1">
    <citation type="submission" date="2020-12" db="EMBL/GenBank/DDBJ databases">
        <title>FDA dAtabase for Regulatory Grade micrObial Sequences (FDA-ARGOS): Supporting development and validation of Infectious Disease Dx tests.</title>
        <authorList>
            <person name="Sproer C."/>
            <person name="Gronow S."/>
            <person name="Severitt S."/>
            <person name="Schroder I."/>
            <person name="Tallon L."/>
            <person name="Sadzewicz L."/>
            <person name="Zhao X."/>
            <person name="Boylan J."/>
            <person name="Ott S."/>
            <person name="Bowen H."/>
            <person name="Vavikolanu K."/>
            <person name="Mehta A."/>
            <person name="Aluvathingal J."/>
            <person name="Nadendla S."/>
            <person name="Lowell S."/>
            <person name="Myers T."/>
            <person name="Yan Y."/>
            <person name="Sichtig H."/>
        </authorList>
    </citation>
    <scope>NUCLEOTIDE SEQUENCE [LARGE SCALE GENOMIC DNA]</scope>
    <source>
        <strain evidence="4 5">FDAARGOS_985</strain>
    </source>
</reference>
<proteinExistence type="predicted"/>
<sequence length="370" mass="39171">MRVALTKGTLLVPPTYFALTHAGAMPELTWQAFTLAARVQDPTVAVPVHESAPGALRGALPSRVVSQARGMGAMRRAVGAWKPDVIHQHQATWSLPALGAARDTGAPLVVTLHGGDAYRRLGRPPGAAWNAYNRAAAFRGANRLLAVSRYLADVALGAGASGERLSVHYQGVDTSWWTPMPQGPQHSPTGEVPVVLFVGALSTLKGVTDLVEASTRLHATHPHALVLVGDGPLASGLRATAPEHVTLTGPLDRNGVRGWMRLSRVLALPTKPTQGREEAAGLVLLEAQACGVPVIAYATGGTPEMVAPGASTLTQARTPDALARALERALAWSDSERADHGRACREWVQEHRSLRASIDQLRAVYDEVTP</sequence>
<evidence type="ECO:0000256" key="1">
    <source>
        <dbReference type="ARBA" id="ARBA00022676"/>
    </source>
</evidence>
<dbReference type="GO" id="GO:0016757">
    <property type="term" value="F:glycosyltransferase activity"/>
    <property type="evidence" value="ECO:0007669"/>
    <property type="project" value="UniProtKB-KW"/>
</dbReference>
<dbReference type="Gene3D" id="3.40.50.2000">
    <property type="entry name" value="Glycogen Phosphorylase B"/>
    <property type="match status" value="2"/>
</dbReference>
<dbReference type="EMBL" id="CP066065">
    <property type="protein sequence ID" value="QQC43193.1"/>
    <property type="molecule type" value="Genomic_DNA"/>
</dbReference>
<protein>
    <submittedName>
        <fullName evidence="4">Glycosyltransferase</fullName>
    </submittedName>
</protein>
<dbReference type="InterPro" id="IPR028098">
    <property type="entry name" value="Glyco_trans_4-like_N"/>
</dbReference>
<keyword evidence="2" id="KW-0808">Transferase</keyword>
<feature type="domain" description="Glycosyltransferase subfamily 4-like N-terminal" evidence="3">
    <location>
        <begin position="52"/>
        <end position="175"/>
    </location>
</feature>
<name>A0AAQ0BWZ5_9ACTO</name>
<dbReference type="Pfam" id="PF13692">
    <property type="entry name" value="Glyco_trans_1_4"/>
    <property type="match status" value="1"/>
</dbReference>
<dbReference type="PANTHER" id="PTHR45947:SF3">
    <property type="entry name" value="SULFOQUINOVOSYL TRANSFERASE SQD2"/>
    <property type="match status" value="1"/>
</dbReference>
<dbReference type="GO" id="GO:1901137">
    <property type="term" value="P:carbohydrate derivative biosynthetic process"/>
    <property type="evidence" value="ECO:0007669"/>
    <property type="project" value="UniProtKB-ARBA"/>
</dbReference>
<organism evidence="4 5">
    <name type="scientific">Schaalia meyeri</name>
    <dbReference type="NCBI Taxonomy" id="52773"/>
    <lineage>
        <taxon>Bacteria</taxon>
        <taxon>Bacillati</taxon>
        <taxon>Actinomycetota</taxon>
        <taxon>Actinomycetes</taxon>
        <taxon>Actinomycetales</taxon>
        <taxon>Actinomycetaceae</taxon>
        <taxon>Schaalia</taxon>
    </lineage>
</organism>
<dbReference type="PANTHER" id="PTHR45947">
    <property type="entry name" value="SULFOQUINOVOSYL TRANSFERASE SQD2"/>
    <property type="match status" value="1"/>
</dbReference>
<dbReference type="AlphaFoldDB" id="A0AAQ0BWZ5"/>
<accession>A0AAQ0BWZ5</accession>
<dbReference type="RefSeq" id="WP_074633531.1">
    <property type="nucleotide sequence ID" value="NZ_CP066065.1"/>
</dbReference>
<dbReference type="InterPro" id="IPR050194">
    <property type="entry name" value="Glycosyltransferase_grp1"/>
</dbReference>
<dbReference type="Proteomes" id="UP000595220">
    <property type="component" value="Chromosome"/>
</dbReference>
<keyword evidence="1" id="KW-0328">Glycosyltransferase</keyword>
<gene>
    <name evidence="4" type="ORF">I6H42_05100</name>
</gene>